<comment type="caution">
    <text evidence="7">The sequence shown here is derived from an EMBL/GenBank/DDBJ whole genome shotgun (WGS) entry which is preliminary data.</text>
</comment>
<dbReference type="PANTHER" id="PTHR21389">
    <property type="entry name" value="P53 INDUCED PROTEIN"/>
    <property type="match status" value="1"/>
</dbReference>
<evidence type="ECO:0000313" key="8">
    <source>
        <dbReference type="Proteomes" id="UP001163046"/>
    </source>
</evidence>
<sequence>MVTVCSFCKEFEDWLDLKCNLHHAIEEIADSAYRNTRGRPSWILSYFLEEKSVSSHVSKTVADFFFTFLLQMFFLVQAMVVSFLPILGPIISLGHMCLLYSLYTFEYKWVNMGWTAPKRLMYMESNWPYFVGFWIPSCYSYITSAFFYNQWKSSKSCRNKSSTSEAIFRGIWLTNKVFTRRPVTSRTQATGPDSTVGT</sequence>
<dbReference type="EMBL" id="MU827805">
    <property type="protein sequence ID" value="KAJ7326011.1"/>
    <property type="molecule type" value="Genomic_DNA"/>
</dbReference>
<protein>
    <submittedName>
        <fullName evidence="7">Etoposide induced 2.4 mRNA</fullName>
    </submittedName>
</protein>
<keyword evidence="3 6" id="KW-0812">Transmembrane</keyword>
<dbReference type="OrthoDB" id="266518at2759"/>
<keyword evidence="5 6" id="KW-0472">Membrane</keyword>
<comment type="similarity">
    <text evidence="2">Belongs to the EI24 family.</text>
</comment>
<proteinExistence type="inferred from homology"/>
<evidence type="ECO:0000256" key="5">
    <source>
        <dbReference type="ARBA" id="ARBA00023136"/>
    </source>
</evidence>
<name>A0A9X0CCY1_9CNID</name>
<evidence type="ECO:0000256" key="1">
    <source>
        <dbReference type="ARBA" id="ARBA00004141"/>
    </source>
</evidence>
<accession>A0A9X0CCY1</accession>
<gene>
    <name evidence="7" type="primary">EI24_2</name>
    <name evidence="7" type="ORF">OS493_028733</name>
</gene>
<keyword evidence="4 6" id="KW-1133">Transmembrane helix</keyword>
<dbReference type="AlphaFoldDB" id="A0A9X0CCY1"/>
<dbReference type="InterPro" id="IPR059112">
    <property type="entry name" value="CysZ/EI24"/>
</dbReference>
<keyword evidence="8" id="KW-1185">Reference proteome</keyword>
<reference evidence="7" key="1">
    <citation type="submission" date="2023-01" db="EMBL/GenBank/DDBJ databases">
        <title>Genome assembly of the deep-sea coral Lophelia pertusa.</title>
        <authorList>
            <person name="Herrera S."/>
            <person name="Cordes E."/>
        </authorList>
    </citation>
    <scope>NUCLEOTIDE SEQUENCE</scope>
    <source>
        <strain evidence="7">USNM1676648</strain>
        <tissue evidence="7">Polyp</tissue>
    </source>
</reference>
<evidence type="ECO:0000256" key="2">
    <source>
        <dbReference type="ARBA" id="ARBA00010970"/>
    </source>
</evidence>
<evidence type="ECO:0000256" key="3">
    <source>
        <dbReference type="ARBA" id="ARBA00022692"/>
    </source>
</evidence>
<dbReference type="Pfam" id="PF07264">
    <property type="entry name" value="EI24"/>
    <property type="match status" value="1"/>
</dbReference>
<dbReference type="GO" id="GO:0016020">
    <property type="term" value="C:membrane"/>
    <property type="evidence" value="ECO:0007669"/>
    <property type="project" value="UniProtKB-SubCell"/>
</dbReference>
<dbReference type="GO" id="GO:0016236">
    <property type="term" value="P:macroautophagy"/>
    <property type="evidence" value="ECO:0007669"/>
    <property type="project" value="TreeGrafter"/>
</dbReference>
<evidence type="ECO:0000256" key="6">
    <source>
        <dbReference type="SAM" id="Phobius"/>
    </source>
</evidence>
<feature type="transmembrane region" description="Helical" evidence="6">
    <location>
        <begin position="126"/>
        <end position="148"/>
    </location>
</feature>
<dbReference type="PANTHER" id="PTHR21389:SF0">
    <property type="entry name" value="ETOPOSIDE-INDUCED PROTEIN 2.4 HOMOLOG"/>
    <property type="match status" value="1"/>
</dbReference>
<feature type="transmembrane region" description="Helical" evidence="6">
    <location>
        <begin position="86"/>
        <end position="105"/>
    </location>
</feature>
<dbReference type="GO" id="GO:0005783">
    <property type="term" value="C:endoplasmic reticulum"/>
    <property type="evidence" value="ECO:0007669"/>
    <property type="project" value="TreeGrafter"/>
</dbReference>
<evidence type="ECO:0000256" key="4">
    <source>
        <dbReference type="ARBA" id="ARBA00022989"/>
    </source>
</evidence>
<comment type="subcellular location">
    <subcellularLocation>
        <location evidence="1">Membrane</location>
        <topology evidence="1">Multi-pass membrane protein</topology>
    </subcellularLocation>
</comment>
<evidence type="ECO:0000313" key="7">
    <source>
        <dbReference type="EMBL" id="KAJ7326011.1"/>
    </source>
</evidence>
<dbReference type="Proteomes" id="UP001163046">
    <property type="component" value="Unassembled WGS sequence"/>
</dbReference>
<organism evidence="7 8">
    <name type="scientific">Desmophyllum pertusum</name>
    <dbReference type="NCBI Taxonomy" id="174260"/>
    <lineage>
        <taxon>Eukaryota</taxon>
        <taxon>Metazoa</taxon>
        <taxon>Cnidaria</taxon>
        <taxon>Anthozoa</taxon>
        <taxon>Hexacorallia</taxon>
        <taxon>Scleractinia</taxon>
        <taxon>Caryophylliina</taxon>
        <taxon>Caryophylliidae</taxon>
        <taxon>Desmophyllum</taxon>
    </lineage>
</organism>